<sequence length="114" mass="12504">MKKFLLVSIGIVAGITALANLGAIIGLVISAAIMYAGWHFYHRTESGFGRFCWAAVGVIGALTAIGNIPAFVGLLALAALWYVYHKWNNRDSNIIDASNDPFDNFEREWSKLTK</sequence>
<accession>A0ABV2GE79</accession>
<reference evidence="2 3" key="1">
    <citation type="submission" date="2024-06" db="EMBL/GenBank/DDBJ databases">
        <title>Genomic Encyclopedia of Type Strains, Phase IV (KMG-IV): sequencing the most valuable type-strain genomes for metagenomic binning, comparative biology and taxonomic classification.</title>
        <authorList>
            <person name="Goeker M."/>
        </authorList>
    </citation>
    <scope>NUCLEOTIDE SEQUENCE [LARGE SCALE GENOMIC DNA]</scope>
    <source>
        <strain evidence="2 3">DSM 26128</strain>
    </source>
</reference>
<proteinExistence type="predicted"/>
<name>A0ABV2GE79_9BACL</name>
<organism evidence="2 3">
    <name type="scientific">Bhargavaea ullalensis</name>
    <dbReference type="NCBI Taxonomy" id="1265685"/>
    <lineage>
        <taxon>Bacteria</taxon>
        <taxon>Bacillati</taxon>
        <taxon>Bacillota</taxon>
        <taxon>Bacilli</taxon>
        <taxon>Bacillales</taxon>
        <taxon>Caryophanaceae</taxon>
        <taxon>Bhargavaea</taxon>
    </lineage>
</organism>
<evidence type="ECO:0000256" key="1">
    <source>
        <dbReference type="SAM" id="Phobius"/>
    </source>
</evidence>
<gene>
    <name evidence="2" type="ORF">ABID49_002533</name>
</gene>
<feature type="transmembrane region" description="Helical" evidence="1">
    <location>
        <begin position="12"/>
        <end position="38"/>
    </location>
</feature>
<keyword evidence="1" id="KW-1133">Transmembrane helix</keyword>
<protein>
    <submittedName>
        <fullName evidence="2">Lia operon protein LiaI</fullName>
    </submittedName>
</protein>
<keyword evidence="1" id="KW-0812">Transmembrane</keyword>
<dbReference type="Proteomes" id="UP001549099">
    <property type="component" value="Unassembled WGS sequence"/>
</dbReference>
<keyword evidence="1" id="KW-0472">Membrane</keyword>
<dbReference type="RefSeq" id="WP_354198790.1">
    <property type="nucleotide sequence ID" value="NZ_JBEPLW010000027.1"/>
</dbReference>
<comment type="caution">
    <text evidence="2">The sequence shown here is derived from an EMBL/GenBank/DDBJ whole genome shotgun (WGS) entry which is preliminary data.</text>
</comment>
<evidence type="ECO:0000313" key="2">
    <source>
        <dbReference type="EMBL" id="MET3576604.1"/>
    </source>
</evidence>
<evidence type="ECO:0000313" key="3">
    <source>
        <dbReference type="Proteomes" id="UP001549099"/>
    </source>
</evidence>
<feature type="transmembrane region" description="Helical" evidence="1">
    <location>
        <begin position="58"/>
        <end position="84"/>
    </location>
</feature>
<dbReference type="EMBL" id="JBEPLW010000027">
    <property type="protein sequence ID" value="MET3576604.1"/>
    <property type="molecule type" value="Genomic_DNA"/>
</dbReference>
<keyword evidence="3" id="KW-1185">Reference proteome</keyword>